<accession>R7H152</accession>
<dbReference type="EMBL" id="CBIT010000174">
    <property type="protein sequence ID" value="CDE33384.1"/>
    <property type="molecule type" value="Genomic_DNA"/>
</dbReference>
<protein>
    <submittedName>
        <fullName evidence="1">Uncharacterized protein</fullName>
    </submittedName>
</protein>
<reference evidence="1" key="1">
    <citation type="submission" date="2012-11" db="EMBL/GenBank/DDBJ databases">
        <title>Dependencies among metagenomic species, viruses, plasmids and units of genetic variation.</title>
        <authorList>
            <person name="Nielsen H.B."/>
            <person name="Almeida M."/>
            <person name="Juncker A.S."/>
            <person name="Rasmussen S."/>
            <person name="Li J."/>
            <person name="Sunagawa S."/>
            <person name="Plichta D."/>
            <person name="Gautier L."/>
            <person name="Le Chatelier E."/>
            <person name="Peletier E."/>
            <person name="Bonde I."/>
            <person name="Nielsen T."/>
            <person name="Manichanh C."/>
            <person name="Arumugam M."/>
            <person name="Batto J."/>
            <person name="Santos M.B.Q.D."/>
            <person name="Blom N."/>
            <person name="Borruel N."/>
            <person name="Burgdorf K.S."/>
            <person name="Boumezbeur F."/>
            <person name="Casellas F."/>
            <person name="Dore J."/>
            <person name="Guarner F."/>
            <person name="Hansen T."/>
            <person name="Hildebrand F."/>
            <person name="Kaas R.S."/>
            <person name="Kennedy S."/>
            <person name="Kristiansen K."/>
            <person name="Kultima J.R."/>
            <person name="Leonard P."/>
            <person name="Levenez F."/>
            <person name="Lund O."/>
            <person name="Moumen B."/>
            <person name="Le Paslier D."/>
            <person name="Pons N."/>
            <person name="Pedersen O."/>
            <person name="Prifti E."/>
            <person name="Qin J."/>
            <person name="Raes J."/>
            <person name="Tap J."/>
            <person name="Tims S."/>
            <person name="Ussery D.W."/>
            <person name="Yamada T."/>
            <person name="MetaHit consortium"/>
            <person name="Renault P."/>
            <person name="Sicheritz-Ponten T."/>
            <person name="Bork P."/>
            <person name="Wang J."/>
            <person name="Brunak S."/>
            <person name="Ehrlich S.D."/>
        </authorList>
    </citation>
    <scope>NUCLEOTIDE SEQUENCE [LARGE SCALE GENOMIC DNA]</scope>
</reference>
<organism evidence="1">
    <name type="scientific">Leyella stercorea CAG:629</name>
    <dbReference type="NCBI Taxonomy" id="1263103"/>
    <lineage>
        <taxon>Bacteria</taxon>
        <taxon>Pseudomonadati</taxon>
        <taxon>Bacteroidota</taxon>
        <taxon>Bacteroidia</taxon>
        <taxon>Bacteroidales</taxon>
        <taxon>Prevotellaceae</taxon>
        <taxon>Leyella</taxon>
    </lineage>
</organism>
<sequence length="38" mass="4268">MRVVSKKQSTFVIGKYLIGSSKPLLIDFYVKPLKALAK</sequence>
<name>R7H152_9BACT</name>
<proteinExistence type="predicted"/>
<dbReference type="AlphaFoldDB" id="R7H152"/>
<evidence type="ECO:0000313" key="1">
    <source>
        <dbReference type="EMBL" id="CDE33384.1"/>
    </source>
</evidence>
<dbReference type="Proteomes" id="UP000018072">
    <property type="component" value="Unassembled WGS sequence"/>
</dbReference>
<comment type="caution">
    <text evidence="1">The sequence shown here is derived from an EMBL/GenBank/DDBJ whole genome shotgun (WGS) entry which is preliminary data.</text>
</comment>
<gene>
    <name evidence="1" type="ORF">BN741_01583</name>
</gene>